<accession>A0A1S3IV34</accession>
<dbReference type="InterPro" id="IPR050327">
    <property type="entry name" value="Proton-linked_MCT"/>
</dbReference>
<dbReference type="Pfam" id="PF07690">
    <property type="entry name" value="MFS_1"/>
    <property type="match status" value="1"/>
</dbReference>
<dbReference type="GO" id="GO:0008028">
    <property type="term" value="F:monocarboxylic acid transmembrane transporter activity"/>
    <property type="evidence" value="ECO:0007669"/>
    <property type="project" value="TreeGrafter"/>
</dbReference>
<dbReference type="KEGG" id="lak:106167229"/>
<dbReference type="RefSeq" id="XP_013401404.1">
    <property type="nucleotide sequence ID" value="XM_013545950.1"/>
</dbReference>
<dbReference type="SUPFAM" id="SSF103473">
    <property type="entry name" value="MFS general substrate transporter"/>
    <property type="match status" value="1"/>
</dbReference>
<proteinExistence type="predicted"/>
<feature type="region of interest" description="Disordered" evidence="2">
    <location>
        <begin position="1"/>
        <end position="42"/>
    </location>
</feature>
<keyword evidence="3" id="KW-0472">Membrane</keyword>
<dbReference type="InterPro" id="IPR036259">
    <property type="entry name" value="MFS_trans_sf"/>
</dbReference>
<keyword evidence="3" id="KW-1133">Transmembrane helix</keyword>
<name>A0A1S3IV34_LINAN</name>
<dbReference type="OrthoDB" id="6499973at2759"/>
<feature type="region of interest" description="Disordered" evidence="2">
    <location>
        <begin position="624"/>
        <end position="673"/>
    </location>
</feature>
<protein>
    <submittedName>
        <fullName evidence="6">Monocarboxylate transporter 10</fullName>
    </submittedName>
</protein>
<feature type="domain" description="Major facilitator superfamily (MFS) profile" evidence="4">
    <location>
        <begin position="64"/>
        <end position="454"/>
    </location>
</feature>
<feature type="transmembrane region" description="Helical" evidence="3">
    <location>
        <begin position="339"/>
        <end position="359"/>
    </location>
</feature>
<feature type="transmembrane region" description="Helical" evidence="3">
    <location>
        <begin position="132"/>
        <end position="150"/>
    </location>
</feature>
<dbReference type="PROSITE" id="PS50850">
    <property type="entry name" value="MFS"/>
    <property type="match status" value="1"/>
</dbReference>
<feature type="transmembrane region" description="Helical" evidence="3">
    <location>
        <begin position="221"/>
        <end position="240"/>
    </location>
</feature>
<feature type="transmembrane region" description="Helical" evidence="3">
    <location>
        <begin position="156"/>
        <end position="175"/>
    </location>
</feature>
<dbReference type="GeneID" id="106167229"/>
<gene>
    <name evidence="6" type="primary">LOC106167229</name>
</gene>
<dbReference type="InParanoid" id="A0A1S3IV34"/>
<feature type="transmembrane region" description="Helical" evidence="3">
    <location>
        <begin position="64"/>
        <end position="90"/>
    </location>
</feature>
<dbReference type="CDD" id="cd17352">
    <property type="entry name" value="MFS_MCT_SLC16"/>
    <property type="match status" value="1"/>
</dbReference>
<dbReference type="AlphaFoldDB" id="A0A1S3IV34"/>
<feature type="transmembrane region" description="Helical" evidence="3">
    <location>
        <begin position="397"/>
        <end position="418"/>
    </location>
</feature>
<feature type="compositionally biased region" description="Polar residues" evidence="2">
    <location>
        <begin position="660"/>
        <end position="673"/>
    </location>
</feature>
<feature type="transmembrane region" description="Helical" evidence="3">
    <location>
        <begin position="273"/>
        <end position="290"/>
    </location>
</feature>
<evidence type="ECO:0000259" key="4">
    <source>
        <dbReference type="PROSITE" id="PS50850"/>
    </source>
</evidence>
<dbReference type="Proteomes" id="UP000085678">
    <property type="component" value="Unplaced"/>
</dbReference>
<organism evidence="5 6">
    <name type="scientific">Lingula anatina</name>
    <name type="common">Brachiopod</name>
    <name type="synonym">Lingula unguis</name>
    <dbReference type="NCBI Taxonomy" id="7574"/>
    <lineage>
        <taxon>Eukaryota</taxon>
        <taxon>Metazoa</taxon>
        <taxon>Spiralia</taxon>
        <taxon>Lophotrochozoa</taxon>
        <taxon>Brachiopoda</taxon>
        <taxon>Linguliformea</taxon>
        <taxon>Lingulata</taxon>
        <taxon>Lingulida</taxon>
        <taxon>Linguloidea</taxon>
        <taxon>Lingulidae</taxon>
        <taxon>Lingula</taxon>
    </lineage>
</organism>
<sequence length="673" mass="74170">MEQDIKMETLTPEEESTYDIISLDTRPTGEAVNQPENNAKNEEVTETEIDITIQPTPEKDGTRAWLVCFGGFLIQVLIVGFLHVYGIFFVKFLEEFKSSKATTAWVGALAYGVAMALGPLSSAVINRYGNRISAMIGSIICSIALLISSFMPDVTWLFVTLSFLYGCGCCFAYTPTMCISGDYFEKYVALATGIMTAGSSVGTLILSPFTQLLVDSIGWRGAFRVFSGVVLIPLWSSYLFKPLEGSHKTPSQRIKTSLARRVIADLALWKNRVFIVWIAGIFLVMFGYYIPYVHLVSYAMDVGIPPTQASLLMMVMGGATATGRVLFGKIVEYGFLNRLHMHQLSMVVTGTGCMLLPLIRSFSGLVAYVIFIGLVDGCYVVLLPTLTASFVGQDRAVVAWGFLVGVTSVTYTLGPPIAGLIYDSTGSYNLAFHLAGIPLILGALILFLVPWAQRTAKTTNVMVAARKTYEQFPESETDRADDNWLTKEEEEDTGDFLVFENFDDKNEHREEGIDIPTKNSASRDTLVPSSVSKAIDILRKTSRTLFRTNSDPERQSLVSGLQECELEAIRVLFEPSSQDDAQQDDRIEIENIDFSQARQHQKVHAASLSPQMLYHRNLTPVPEEGAAGRRQTALSGTALGPRPSEDSHDKNSLQFALDDNISQSSHSPMASPR</sequence>
<dbReference type="InterPro" id="IPR020846">
    <property type="entry name" value="MFS_dom"/>
</dbReference>
<comment type="subcellular location">
    <subcellularLocation>
        <location evidence="1">Membrane</location>
        <topology evidence="1">Multi-pass membrane protein</topology>
    </subcellularLocation>
</comment>
<feature type="transmembrane region" description="Helical" evidence="3">
    <location>
        <begin position="365"/>
        <end position="385"/>
    </location>
</feature>
<evidence type="ECO:0000256" key="2">
    <source>
        <dbReference type="SAM" id="MobiDB-lite"/>
    </source>
</evidence>
<reference evidence="6" key="1">
    <citation type="submission" date="2025-08" db="UniProtKB">
        <authorList>
            <consortium name="RefSeq"/>
        </authorList>
    </citation>
    <scope>IDENTIFICATION</scope>
    <source>
        <tissue evidence="6">Gonads</tissue>
    </source>
</reference>
<feature type="transmembrane region" description="Helical" evidence="3">
    <location>
        <begin position="102"/>
        <end position="120"/>
    </location>
</feature>
<dbReference type="PANTHER" id="PTHR11360">
    <property type="entry name" value="MONOCARBOXYLATE TRANSPORTER"/>
    <property type="match status" value="1"/>
</dbReference>
<feature type="transmembrane region" description="Helical" evidence="3">
    <location>
        <begin position="310"/>
        <end position="327"/>
    </location>
</feature>
<dbReference type="Gene3D" id="1.20.1250.20">
    <property type="entry name" value="MFS general substrate transporter like domains"/>
    <property type="match status" value="1"/>
</dbReference>
<feature type="transmembrane region" description="Helical" evidence="3">
    <location>
        <begin position="187"/>
        <end position="209"/>
    </location>
</feature>
<evidence type="ECO:0000313" key="6">
    <source>
        <dbReference type="RefSeq" id="XP_013401404.1"/>
    </source>
</evidence>
<evidence type="ECO:0000256" key="3">
    <source>
        <dbReference type="SAM" id="Phobius"/>
    </source>
</evidence>
<keyword evidence="3" id="KW-0812">Transmembrane</keyword>
<dbReference type="GO" id="GO:0016020">
    <property type="term" value="C:membrane"/>
    <property type="evidence" value="ECO:0007669"/>
    <property type="project" value="UniProtKB-SubCell"/>
</dbReference>
<feature type="transmembrane region" description="Helical" evidence="3">
    <location>
        <begin position="430"/>
        <end position="452"/>
    </location>
</feature>
<evidence type="ECO:0000313" key="5">
    <source>
        <dbReference type="Proteomes" id="UP000085678"/>
    </source>
</evidence>
<keyword evidence="5" id="KW-1185">Reference proteome</keyword>
<dbReference type="InterPro" id="IPR011701">
    <property type="entry name" value="MFS"/>
</dbReference>
<dbReference type="PANTHER" id="PTHR11360:SF284">
    <property type="entry name" value="EG:103B4.3 PROTEIN-RELATED"/>
    <property type="match status" value="1"/>
</dbReference>
<evidence type="ECO:0000256" key="1">
    <source>
        <dbReference type="ARBA" id="ARBA00004141"/>
    </source>
</evidence>